<dbReference type="AlphaFoldDB" id="A0A6I8M321"/>
<dbReference type="RefSeq" id="WP_196425654.1">
    <property type="nucleotide sequence ID" value="NZ_CABVGP010000002.1"/>
</dbReference>
<dbReference type="Gene3D" id="3.90.25.10">
    <property type="entry name" value="UDP-galactose 4-epimerase, domain 1"/>
    <property type="match status" value="1"/>
</dbReference>
<keyword evidence="3" id="KW-1185">Reference proteome</keyword>
<feature type="domain" description="NAD(P)-binding" evidence="1">
    <location>
        <begin position="8"/>
        <end position="180"/>
    </location>
</feature>
<dbReference type="Proteomes" id="UP000399805">
    <property type="component" value="Unassembled WGS sequence"/>
</dbReference>
<dbReference type="PANTHER" id="PTHR43162:SF1">
    <property type="entry name" value="PRESTALK A DIFFERENTIATION PROTEIN A"/>
    <property type="match status" value="1"/>
</dbReference>
<evidence type="ECO:0000313" key="3">
    <source>
        <dbReference type="Proteomes" id="UP000399805"/>
    </source>
</evidence>
<sequence length="281" mass="30125">MKTVWVEGATGKAGKRVTAALAAAGLAVRAASRHPGVPTANVTPVPFDWADESTWAGSVAGADALFLKGLDVLDDAASVIARLIATAPRAEHVVLMSAFGVDKAPAAAPRARVEQAVRESGRNWTILRPNWLMQNFDEDDAVYARAIRDDDELYAGSGTHRAAFVDTRDVADAAVAVLTTDGHHRRGYDLTGPRSLTFAEVAETLSAASGRAIRHVDADLETHRAHFARSGRPDAWVEHMMELFAFVRADVFDGVTGDVRRLTGHAPRSLEDYARSACSCP</sequence>
<dbReference type="SUPFAM" id="SSF51735">
    <property type="entry name" value="NAD(P)-binding Rossmann-fold domains"/>
    <property type="match status" value="1"/>
</dbReference>
<dbReference type="InterPro" id="IPR051604">
    <property type="entry name" value="Ergot_Alk_Oxidoreductase"/>
</dbReference>
<dbReference type="Gene3D" id="3.40.50.720">
    <property type="entry name" value="NAD(P)-binding Rossmann-like Domain"/>
    <property type="match status" value="1"/>
</dbReference>
<dbReference type="Pfam" id="PF13460">
    <property type="entry name" value="NAD_binding_10"/>
    <property type="match status" value="1"/>
</dbReference>
<dbReference type="EMBL" id="CABVGP010000002">
    <property type="protein sequence ID" value="VVJ21936.1"/>
    <property type="molecule type" value="Genomic_DNA"/>
</dbReference>
<protein>
    <recommendedName>
        <fullName evidence="1">NAD(P)-binding domain-containing protein</fullName>
    </recommendedName>
</protein>
<dbReference type="InterPro" id="IPR036291">
    <property type="entry name" value="NAD(P)-bd_dom_sf"/>
</dbReference>
<dbReference type="InterPro" id="IPR016040">
    <property type="entry name" value="NAD(P)-bd_dom"/>
</dbReference>
<reference evidence="2 3" key="1">
    <citation type="submission" date="2019-09" db="EMBL/GenBank/DDBJ databases">
        <authorList>
            <person name="Leyn A S."/>
        </authorList>
    </citation>
    <scope>NUCLEOTIDE SEQUENCE [LARGE SCALE GENOMIC DNA]</scope>
    <source>
        <strain evidence="2">AA231_1</strain>
    </source>
</reference>
<proteinExistence type="predicted"/>
<gene>
    <name evidence="2" type="ORF">AA23TX_06950</name>
</gene>
<organism evidence="2 3">
    <name type="scientific">Amycolatopsis camponoti</name>
    <dbReference type="NCBI Taxonomy" id="2606593"/>
    <lineage>
        <taxon>Bacteria</taxon>
        <taxon>Bacillati</taxon>
        <taxon>Actinomycetota</taxon>
        <taxon>Actinomycetes</taxon>
        <taxon>Pseudonocardiales</taxon>
        <taxon>Pseudonocardiaceae</taxon>
        <taxon>Amycolatopsis</taxon>
    </lineage>
</organism>
<evidence type="ECO:0000313" key="2">
    <source>
        <dbReference type="EMBL" id="VVJ21936.1"/>
    </source>
</evidence>
<dbReference type="PANTHER" id="PTHR43162">
    <property type="match status" value="1"/>
</dbReference>
<evidence type="ECO:0000259" key="1">
    <source>
        <dbReference type="Pfam" id="PF13460"/>
    </source>
</evidence>
<name>A0A6I8M321_9PSEU</name>
<accession>A0A6I8M321</accession>